<evidence type="ECO:0000256" key="1">
    <source>
        <dbReference type="SAM" id="SignalP"/>
    </source>
</evidence>
<dbReference type="STRING" id="1774273.LPB03_05630"/>
<keyword evidence="3" id="KW-1185">Reference proteome</keyword>
<dbReference type="OrthoDB" id="5382295at2"/>
<comment type="caution">
    <text evidence="2">The sequence shown here is derived from an EMBL/GenBank/DDBJ whole genome shotgun (WGS) entry which is preliminary data.</text>
</comment>
<proteinExistence type="predicted"/>
<gene>
    <name evidence="2" type="ORF">LPB3_06865</name>
</gene>
<dbReference type="Proteomes" id="UP000092584">
    <property type="component" value="Unassembled WGS sequence"/>
</dbReference>
<organism evidence="2 3">
    <name type="scientific">Polaribacter vadi</name>
    <dbReference type="NCBI Taxonomy" id="1774273"/>
    <lineage>
        <taxon>Bacteria</taxon>
        <taxon>Pseudomonadati</taxon>
        <taxon>Bacteroidota</taxon>
        <taxon>Flavobacteriia</taxon>
        <taxon>Flavobacteriales</taxon>
        <taxon>Flavobacteriaceae</taxon>
    </lineage>
</organism>
<evidence type="ECO:0008006" key="4">
    <source>
        <dbReference type="Google" id="ProtNLM"/>
    </source>
</evidence>
<keyword evidence="1" id="KW-0732">Signal</keyword>
<evidence type="ECO:0000313" key="2">
    <source>
        <dbReference type="EMBL" id="OBY64118.1"/>
    </source>
</evidence>
<name>A0A1B8TWY1_9FLAO</name>
<dbReference type="AlphaFoldDB" id="A0A1B8TWY1"/>
<feature type="chain" id="PRO_5008615704" description="Lipocalin-like domain-containing protein" evidence="1">
    <location>
        <begin position="21"/>
        <end position="144"/>
    </location>
</feature>
<evidence type="ECO:0000313" key="3">
    <source>
        <dbReference type="Proteomes" id="UP000092584"/>
    </source>
</evidence>
<accession>A0A1B8TWY1</accession>
<dbReference type="RefSeq" id="WP_065318868.1">
    <property type="nucleotide sequence ID" value="NZ_CP017477.1"/>
</dbReference>
<feature type="signal peptide" evidence="1">
    <location>
        <begin position="1"/>
        <end position="20"/>
    </location>
</feature>
<dbReference type="KEGG" id="pob:LPB03_05630"/>
<dbReference type="EMBL" id="LSFM01000022">
    <property type="protein sequence ID" value="OBY64118.1"/>
    <property type="molecule type" value="Genomic_DNA"/>
</dbReference>
<sequence length="144" mass="16887">MKKLLLFSCFMLMLSCTKNSNLTQKPTFLIGEWKRLDDKPGNQTYEMWNTNLVGMGYTITDSKKSFQETLAIVTIKDTLYLEVRGINEQPTLFKFTEQTDSSFVCENPQNEFPKKIKYFLDNKQLKAIISAEDFRIDFIFEKVH</sequence>
<reference evidence="3" key="1">
    <citation type="submission" date="2016-02" db="EMBL/GenBank/DDBJ databases">
        <authorList>
            <person name="Shin S.-K."/>
            <person name="Yi H."/>
            <person name="Kim E."/>
        </authorList>
    </citation>
    <scope>NUCLEOTIDE SEQUENCE [LARGE SCALE GENOMIC DNA]</scope>
    <source>
        <strain evidence="3">LPB0003</strain>
    </source>
</reference>
<dbReference type="PROSITE" id="PS51257">
    <property type="entry name" value="PROKAR_LIPOPROTEIN"/>
    <property type="match status" value="1"/>
</dbReference>
<protein>
    <recommendedName>
        <fullName evidence="4">Lipocalin-like domain-containing protein</fullName>
    </recommendedName>
</protein>